<dbReference type="EMBL" id="JAAQWE010000003">
    <property type="protein sequence ID" value="NMX95932.1"/>
    <property type="molecule type" value="Genomic_DNA"/>
</dbReference>
<proteinExistence type="predicted"/>
<dbReference type="AlphaFoldDB" id="A0A7Y1F1K7"/>
<gene>
    <name evidence="1" type="ORF">HBO43_04915</name>
</gene>
<evidence type="ECO:0000313" key="2">
    <source>
        <dbReference type="Proteomes" id="UP000552560"/>
    </source>
</evidence>
<protein>
    <submittedName>
        <fullName evidence="1">Uncharacterized protein</fullName>
    </submittedName>
</protein>
<organism evidence="1 2">
    <name type="scientific">Pseudomonas veronii</name>
    <dbReference type="NCBI Taxonomy" id="76761"/>
    <lineage>
        <taxon>Bacteria</taxon>
        <taxon>Pseudomonadati</taxon>
        <taxon>Pseudomonadota</taxon>
        <taxon>Gammaproteobacteria</taxon>
        <taxon>Pseudomonadales</taxon>
        <taxon>Pseudomonadaceae</taxon>
        <taxon>Pseudomonas</taxon>
    </lineage>
</organism>
<dbReference type="Proteomes" id="UP000552560">
    <property type="component" value="Unassembled WGS sequence"/>
</dbReference>
<evidence type="ECO:0000313" key="1">
    <source>
        <dbReference type="EMBL" id="NMX95932.1"/>
    </source>
</evidence>
<name>A0A7Y1F1K7_PSEVE</name>
<sequence>MATFKNPLIASLGLVTKASLLISVSLNPSRLPMDRVDMDDRKTCVLAHRPSQRTFS</sequence>
<accession>A0A7Y1F1K7</accession>
<comment type="caution">
    <text evidence="1">The sequence shown here is derived from an EMBL/GenBank/DDBJ whole genome shotgun (WGS) entry which is preliminary data.</text>
</comment>
<reference evidence="1 2" key="1">
    <citation type="journal article" date="2020" name="Front. Microbiol.">
        <title>Genetic Organization of the aprX-lipA2 Operon Affects the Proteolytic Potential of Pseudomonas Species in Milk.</title>
        <authorList>
            <person name="Maier C."/>
            <person name="Huptas C."/>
            <person name="von Neubeck M."/>
            <person name="Scherer S."/>
            <person name="Wenning M."/>
            <person name="Lucking G."/>
        </authorList>
    </citation>
    <scope>NUCLEOTIDE SEQUENCE [LARGE SCALE GENOMIC DNA]</scope>
    <source>
        <strain evidence="1 2">WS 4671</strain>
    </source>
</reference>